<dbReference type="SUPFAM" id="SSF53756">
    <property type="entry name" value="UDP-Glycosyltransferase/glycogen phosphorylase"/>
    <property type="match status" value="1"/>
</dbReference>
<keyword evidence="2" id="KW-1185">Reference proteome</keyword>
<dbReference type="GO" id="GO:0016740">
    <property type="term" value="F:transferase activity"/>
    <property type="evidence" value="ECO:0007669"/>
    <property type="project" value="UniProtKB-KW"/>
</dbReference>
<organism evidence="1 2">
    <name type="scientific">Georgenia halotolerans</name>
    <dbReference type="NCBI Taxonomy" id="3028317"/>
    <lineage>
        <taxon>Bacteria</taxon>
        <taxon>Bacillati</taxon>
        <taxon>Actinomycetota</taxon>
        <taxon>Actinomycetes</taxon>
        <taxon>Micrococcales</taxon>
        <taxon>Bogoriellaceae</taxon>
        <taxon>Georgenia</taxon>
    </lineage>
</organism>
<evidence type="ECO:0000313" key="2">
    <source>
        <dbReference type="Proteomes" id="UP001165561"/>
    </source>
</evidence>
<dbReference type="Gene3D" id="3.40.50.2000">
    <property type="entry name" value="Glycogen Phosphorylase B"/>
    <property type="match status" value="2"/>
</dbReference>
<evidence type="ECO:0000313" key="1">
    <source>
        <dbReference type="EMBL" id="MDD9207706.1"/>
    </source>
</evidence>
<comment type="caution">
    <text evidence="1">The sequence shown here is derived from an EMBL/GenBank/DDBJ whole genome shotgun (WGS) entry which is preliminary data.</text>
</comment>
<dbReference type="EMBL" id="JARACI010001144">
    <property type="protein sequence ID" value="MDD9207706.1"/>
    <property type="molecule type" value="Genomic_DNA"/>
</dbReference>
<keyword evidence="1" id="KW-0808">Transferase</keyword>
<accession>A0ABT5U092</accession>
<dbReference type="Proteomes" id="UP001165561">
    <property type="component" value="Unassembled WGS sequence"/>
</dbReference>
<sequence>MSEPIRALWFSREPGARTNPYLIQLFHALPDEVRAAYFTWPRALTGRYDVAHVHWPEVMLSAPSPKGRLKRRLLYALLMLRLRLSGIPVVRTLHNLEPHEGASRLDGALLDAMDRRTRVWIRLSDRTPEPPTGACVTIPHGHYRDWYVGHPAARPMAGRMAYVGLIRPYKGVEELLNSIRENGDRTLSLHVSGHVADEELRERVTALAGEDERIALDLRYLADEEMVAEVTSAELVVLPYRRMHNSGALLLALSLGRPVLVPSSPVNEEISAEVGPGWVSTYDGALTGSVLTNALANARSLPSEAVPDLSRRSWPEIGRAHAVAYATAVSDGTRSRRTRLRL</sequence>
<gene>
    <name evidence="1" type="ORF">PU560_14705</name>
</gene>
<name>A0ABT5U092_9MICO</name>
<protein>
    <submittedName>
        <fullName evidence="1">Glycosyl transferase</fullName>
    </submittedName>
</protein>
<proteinExistence type="predicted"/>
<reference evidence="1" key="1">
    <citation type="submission" date="2023-02" db="EMBL/GenBank/DDBJ databases">
        <title>Georgenia sp.10Sc9-8, isolated from a soil sample collected from the Taklamakan desert.</title>
        <authorList>
            <person name="Liu S."/>
        </authorList>
    </citation>
    <scope>NUCLEOTIDE SEQUENCE</scope>
    <source>
        <strain evidence="1">10Sc9-8</strain>
    </source>
</reference>